<evidence type="ECO:0000313" key="2">
    <source>
        <dbReference type="EMBL" id="GGB03237.1"/>
    </source>
</evidence>
<dbReference type="AlphaFoldDB" id="A0A8J2UE35"/>
<gene>
    <name evidence="2" type="ORF">GCM10011511_28140</name>
</gene>
<accession>A0A8J2UE35</accession>
<dbReference type="Proteomes" id="UP000607559">
    <property type="component" value="Unassembled WGS sequence"/>
</dbReference>
<name>A0A8J2UE35_9BACT</name>
<sequence>MKTCVLFIFTLLSLAGQSQNNINAYKYVLVPRRFDFFKAEDEYGLNSETKSLLEQKGFTVFWSNGDLPPAVVANRCAALLAEVDERKAFFTTNLTIMLKDCFGNIIFKSKEGKSREKEFNVAYDQALRYAFASLNSVPYKYDSTLSPQPQQLTATPANSSPAPASDKPAVAQISGTLYAQVIPNGYQLIDTTPKKVLTLLKTSMQDYFLAEADAFNGVVFKKNGEWLLEYYKDDKLVSQKLEIKF</sequence>
<dbReference type="RefSeq" id="WP_188932689.1">
    <property type="nucleotide sequence ID" value="NZ_BMJC01000003.1"/>
</dbReference>
<comment type="caution">
    <text evidence="2">The sequence shown here is derived from an EMBL/GenBank/DDBJ whole genome shotgun (WGS) entry which is preliminary data.</text>
</comment>
<organism evidence="2 3">
    <name type="scientific">Puia dinghuensis</name>
    <dbReference type="NCBI Taxonomy" id="1792502"/>
    <lineage>
        <taxon>Bacteria</taxon>
        <taxon>Pseudomonadati</taxon>
        <taxon>Bacteroidota</taxon>
        <taxon>Chitinophagia</taxon>
        <taxon>Chitinophagales</taxon>
        <taxon>Chitinophagaceae</taxon>
        <taxon>Puia</taxon>
    </lineage>
</organism>
<proteinExistence type="predicted"/>
<feature type="compositionally biased region" description="Low complexity" evidence="1">
    <location>
        <begin position="154"/>
        <end position="167"/>
    </location>
</feature>
<dbReference type="EMBL" id="BMJC01000003">
    <property type="protein sequence ID" value="GGB03237.1"/>
    <property type="molecule type" value="Genomic_DNA"/>
</dbReference>
<reference evidence="2" key="1">
    <citation type="journal article" date="2014" name="Int. J. Syst. Evol. Microbiol.">
        <title>Complete genome sequence of Corynebacterium casei LMG S-19264T (=DSM 44701T), isolated from a smear-ripened cheese.</title>
        <authorList>
            <consortium name="US DOE Joint Genome Institute (JGI-PGF)"/>
            <person name="Walter F."/>
            <person name="Albersmeier A."/>
            <person name="Kalinowski J."/>
            <person name="Ruckert C."/>
        </authorList>
    </citation>
    <scope>NUCLEOTIDE SEQUENCE</scope>
    <source>
        <strain evidence="2">CGMCC 1.15448</strain>
    </source>
</reference>
<feature type="region of interest" description="Disordered" evidence="1">
    <location>
        <begin position="145"/>
        <end position="167"/>
    </location>
</feature>
<protein>
    <submittedName>
        <fullName evidence="2">Uncharacterized protein</fullName>
    </submittedName>
</protein>
<evidence type="ECO:0000256" key="1">
    <source>
        <dbReference type="SAM" id="MobiDB-lite"/>
    </source>
</evidence>
<evidence type="ECO:0000313" key="3">
    <source>
        <dbReference type="Proteomes" id="UP000607559"/>
    </source>
</evidence>
<reference evidence="2" key="2">
    <citation type="submission" date="2020-09" db="EMBL/GenBank/DDBJ databases">
        <authorList>
            <person name="Sun Q."/>
            <person name="Zhou Y."/>
        </authorList>
    </citation>
    <scope>NUCLEOTIDE SEQUENCE</scope>
    <source>
        <strain evidence="2">CGMCC 1.15448</strain>
    </source>
</reference>
<keyword evidence="3" id="KW-1185">Reference proteome</keyword>